<dbReference type="EMBL" id="WIUZ02000004">
    <property type="protein sequence ID" value="KAF9788110.1"/>
    <property type="molecule type" value="Genomic_DNA"/>
</dbReference>
<feature type="compositionally biased region" description="Low complexity" evidence="1">
    <location>
        <begin position="430"/>
        <end position="440"/>
    </location>
</feature>
<gene>
    <name evidence="2" type="ORF">BJ322DRAFT_1047065</name>
</gene>
<feature type="region of interest" description="Disordered" evidence="1">
    <location>
        <begin position="282"/>
        <end position="564"/>
    </location>
</feature>
<dbReference type="Proteomes" id="UP000736335">
    <property type="component" value="Unassembled WGS sequence"/>
</dbReference>
<organism evidence="2 3">
    <name type="scientific">Thelephora terrestris</name>
    <dbReference type="NCBI Taxonomy" id="56493"/>
    <lineage>
        <taxon>Eukaryota</taxon>
        <taxon>Fungi</taxon>
        <taxon>Dikarya</taxon>
        <taxon>Basidiomycota</taxon>
        <taxon>Agaricomycotina</taxon>
        <taxon>Agaricomycetes</taxon>
        <taxon>Thelephorales</taxon>
        <taxon>Thelephoraceae</taxon>
        <taxon>Thelephora</taxon>
    </lineage>
</organism>
<dbReference type="AlphaFoldDB" id="A0A9P6HJ43"/>
<feature type="compositionally biased region" description="Polar residues" evidence="1">
    <location>
        <begin position="373"/>
        <end position="383"/>
    </location>
</feature>
<comment type="caution">
    <text evidence="2">The sequence shown here is derived from an EMBL/GenBank/DDBJ whole genome shotgun (WGS) entry which is preliminary data.</text>
</comment>
<keyword evidence="3" id="KW-1185">Reference proteome</keyword>
<name>A0A9P6HJ43_9AGAM</name>
<dbReference type="OrthoDB" id="10494047at2759"/>
<evidence type="ECO:0000313" key="2">
    <source>
        <dbReference type="EMBL" id="KAF9788110.1"/>
    </source>
</evidence>
<reference evidence="2" key="1">
    <citation type="journal article" date="2020" name="Nat. Commun.">
        <title>Large-scale genome sequencing of mycorrhizal fungi provides insights into the early evolution of symbiotic traits.</title>
        <authorList>
            <person name="Miyauchi S."/>
            <person name="Kiss E."/>
            <person name="Kuo A."/>
            <person name="Drula E."/>
            <person name="Kohler A."/>
            <person name="Sanchez-Garcia M."/>
            <person name="Morin E."/>
            <person name="Andreopoulos B."/>
            <person name="Barry K.W."/>
            <person name="Bonito G."/>
            <person name="Buee M."/>
            <person name="Carver A."/>
            <person name="Chen C."/>
            <person name="Cichocki N."/>
            <person name="Clum A."/>
            <person name="Culley D."/>
            <person name="Crous P.W."/>
            <person name="Fauchery L."/>
            <person name="Girlanda M."/>
            <person name="Hayes R.D."/>
            <person name="Keri Z."/>
            <person name="LaButti K."/>
            <person name="Lipzen A."/>
            <person name="Lombard V."/>
            <person name="Magnuson J."/>
            <person name="Maillard F."/>
            <person name="Murat C."/>
            <person name="Nolan M."/>
            <person name="Ohm R.A."/>
            <person name="Pangilinan J."/>
            <person name="Pereira M.F."/>
            <person name="Perotto S."/>
            <person name="Peter M."/>
            <person name="Pfister S."/>
            <person name="Riley R."/>
            <person name="Sitrit Y."/>
            <person name="Stielow J.B."/>
            <person name="Szollosi G."/>
            <person name="Zifcakova L."/>
            <person name="Stursova M."/>
            <person name="Spatafora J.W."/>
            <person name="Tedersoo L."/>
            <person name="Vaario L.M."/>
            <person name="Yamada A."/>
            <person name="Yan M."/>
            <person name="Wang P."/>
            <person name="Xu J."/>
            <person name="Bruns T."/>
            <person name="Baldrian P."/>
            <person name="Vilgalys R."/>
            <person name="Dunand C."/>
            <person name="Henrissat B."/>
            <person name="Grigoriev I.V."/>
            <person name="Hibbett D."/>
            <person name="Nagy L.G."/>
            <person name="Martin F.M."/>
        </authorList>
    </citation>
    <scope>NUCLEOTIDE SEQUENCE</scope>
    <source>
        <strain evidence="2">UH-Tt-Lm1</strain>
    </source>
</reference>
<feature type="compositionally biased region" description="Low complexity" evidence="1">
    <location>
        <begin position="480"/>
        <end position="492"/>
    </location>
</feature>
<feature type="compositionally biased region" description="Basic and acidic residues" evidence="1">
    <location>
        <begin position="299"/>
        <end position="316"/>
    </location>
</feature>
<feature type="compositionally biased region" description="Polar residues" evidence="1">
    <location>
        <begin position="455"/>
        <end position="475"/>
    </location>
</feature>
<feature type="compositionally biased region" description="Polar residues" evidence="1">
    <location>
        <begin position="342"/>
        <end position="355"/>
    </location>
</feature>
<feature type="compositionally biased region" description="Low complexity" evidence="1">
    <location>
        <begin position="526"/>
        <end position="542"/>
    </location>
</feature>
<protein>
    <submittedName>
        <fullName evidence="2">Uncharacterized protein</fullName>
    </submittedName>
</protein>
<accession>A0A9P6HJ43</accession>
<reference evidence="2" key="2">
    <citation type="submission" date="2020-11" db="EMBL/GenBank/DDBJ databases">
        <authorList>
            <consortium name="DOE Joint Genome Institute"/>
            <person name="Kuo A."/>
            <person name="Miyauchi S."/>
            <person name="Kiss E."/>
            <person name="Drula E."/>
            <person name="Kohler A."/>
            <person name="Sanchez-Garcia M."/>
            <person name="Andreopoulos B."/>
            <person name="Barry K.W."/>
            <person name="Bonito G."/>
            <person name="Buee M."/>
            <person name="Carver A."/>
            <person name="Chen C."/>
            <person name="Cichocki N."/>
            <person name="Clum A."/>
            <person name="Culley D."/>
            <person name="Crous P.W."/>
            <person name="Fauchery L."/>
            <person name="Girlanda M."/>
            <person name="Hayes R."/>
            <person name="Keri Z."/>
            <person name="Labutti K."/>
            <person name="Lipzen A."/>
            <person name="Lombard V."/>
            <person name="Magnuson J."/>
            <person name="Maillard F."/>
            <person name="Morin E."/>
            <person name="Murat C."/>
            <person name="Nolan M."/>
            <person name="Ohm R."/>
            <person name="Pangilinan J."/>
            <person name="Pereira M."/>
            <person name="Perotto S."/>
            <person name="Peter M."/>
            <person name="Riley R."/>
            <person name="Sitrit Y."/>
            <person name="Stielow B."/>
            <person name="Szollosi G."/>
            <person name="Zifcakova L."/>
            <person name="Stursova M."/>
            <person name="Spatafora J.W."/>
            <person name="Tedersoo L."/>
            <person name="Vaario L.-M."/>
            <person name="Yamada A."/>
            <person name="Yan M."/>
            <person name="Wang P."/>
            <person name="Xu J."/>
            <person name="Bruns T."/>
            <person name="Baldrian P."/>
            <person name="Vilgalys R."/>
            <person name="Henrissat B."/>
            <person name="Grigoriev I.V."/>
            <person name="Hibbett D."/>
            <person name="Nagy L.G."/>
            <person name="Martin F.M."/>
        </authorList>
    </citation>
    <scope>NUCLEOTIDE SEQUENCE</scope>
    <source>
        <strain evidence="2">UH-Tt-Lm1</strain>
    </source>
</reference>
<sequence length="564" mass="61104">MASRQSQSGDARLLSPLVSTSPSAAGRDFSLSASGKATQPSLEHLNEYVRKHFERFVEHESLERSRLAASFAEKEQSYEKQISTLRADNTDISALLAQERSTNSELRQKLDVATNSMARLCKVVADVNSISVNRGQVPHEVKQEDNSQGIISASDMKICPSAVIASQADFIVTELNASNGVGLPSSSDLFSRHSIVETFGKVADSLLATQRSFALLLDNFKSADAARVDSECQNTSLQEKITLLREELRQKRSDNEKIAWELAAARLERERHVCQPPLLEHPAPALQTELPLSLPSPPLERRDLPIPNDKLQDTHKISRKTNQAPEKRSIPENVITPPPTPNTKAGPSSASLSTSGKRRKVSVDEALDRVKTKSASSIATQSGPPEVPIVRDDQQIAGPSVPPPSTPVQGVKRTSSDSHKCQNSHPPIPSTSTSTTSPISDRTSNRPLKKRRLNGASSTPLKNKSTNENPATNADTTHKSTSTTGPPSASSSKHNMVQLPKTSASDLKSLKFNKTSHPTKPPPAPALATTSNTNTPTKSNRPPMRPLDLAKKSPQERAALRKAK</sequence>
<evidence type="ECO:0000256" key="1">
    <source>
        <dbReference type="SAM" id="MobiDB-lite"/>
    </source>
</evidence>
<proteinExistence type="predicted"/>
<feature type="region of interest" description="Disordered" evidence="1">
    <location>
        <begin position="1"/>
        <end position="36"/>
    </location>
</feature>
<feature type="compositionally biased region" description="Basic and acidic residues" evidence="1">
    <location>
        <begin position="548"/>
        <end position="564"/>
    </location>
</feature>
<feature type="compositionally biased region" description="Basic and acidic residues" evidence="1">
    <location>
        <begin position="361"/>
        <end position="371"/>
    </location>
</feature>
<evidence type="ECO:0000313" key="3">
    <source>
        <dbReference type="Proteomes" id="UP000736335"/>
    </source>
</evidence>